<keyword evidence="8" id="KW-1185">Reference proteome</keyword>
<dbReference type="Proteomes" id="UP000751190">
    <property type="component" value="Unassembled WGS sequence"/>
</dbReference>
<evidence type="ECO:0000256" key="5">
    <source>
        <dbReference type="ARBA" id="ARBA00040994"/>
    </source>
</evidence>
<keyword evidence="4" id="KW-0966">Cell projection</keyword>
<dbReference type="InterPro" id="IPR050630">
    <property type="entry name" value="WD_repeat_EMAP"/>
</dbReference>
<accession>A0A8J5X7P8</accession>
<dbReference type="PANTHER" id="PTHR13720">
    <property type="entry name" value="WD-40 REPEAT PROTEIN"/>
    <property type="match status" value="1"/>
</dbReference>
<dbReference type="GO" id="GO:0031514">
    <property type="term" value="C:motile cilium"/>
    <property type="evidence" value="ECO:0007669"/>
    <property type="project" value="TreeGrafter"/>
</dbReference>
<dbReference type="Pfam" id="PF00400">
    <property type="entry name" value="WD40"/>
    <property type="match status" value="2"/>
</dbReference>
<gene>
    <name evidence="7" type="ORF">KFE25_005111</name>
</gene>
<dbReference type="Gene3D" id="1.10.238.10">
    <property type="entry name" value="EF-hand"/>
    <property type="match status" value="1"/>
</dbReference>
<dbReference type="OrthoDB" id="4899631at2759"/>
<keyword evidence="2 6" id="KW-0853">WD repeat</keyword>
<dbReference type="SUPFAM" id="SSF50978">
    <property type="entry name" value="WD40 repeat-like"/>
    <property type="match status" value="1"/>
</dbReference>
<feature type="repeat" description="WD" evidence="6">
    <location>
        <begin position="364"/>
        <end position="405"/>
    </location>
</feature>
<evidence type="ECO:0000256" key="6">
    <source>
        <dbReference type="PROSITE-ProRule" id="PRU00221"/>
    </source>
</evidence>
<evidence type="ECO:0000256" key="3">
    <source>
        <dbReference type="ARBA" id="ARBA00022737"/>
    </source>
</evidence>
<dbReference type="AlphaFoldDB" id="A0A8J5X7P8"/>
<evidence type="ECO:0000313" key="8">
    <source>
        <dbReference type="Proteomes" id="UP000751190"/>
    </source>
</evidence>
<dbReference type="OMA" id="YYAQIRA"/>
<dbReference type="Gene3D" id="2.130.10.10">
    <property type="entry name" value="YVTN repeat-like/Quinoprotein amine dehydrogenase"/>
    <property type="match status" value="2"/>
</dbReference>
<reference evidence="7" key="1">
    <citation type="submission" date="2021-05" db="EMBL/GenBank/DDBJ databases">
        <title>The genome of the haptophyte Pavlova lutheri (Diacronema luteri, Pavlovales) - a model for lipid biosynthesis in eukaryotic algae.</title>
        <authorList>
            <person name="Hulatt C.J."/>
            <person name="Posewitz M.C."/>
        </authorList>
    </citation>
    <scope>NUCLEOTIDE SEQUENCE</scope>
    <source>
        <strain evidence="7">NIVA-4/92</strain>
    </source>
</reference>
<proteinExistence type="predicted"/>
<dbReference type="PANTHER" id="PTHR13720:SF13">
    <property type="entry name" value="CILIA- AND FLAGELLA-ASSOCIATED PROTEIN 251"/>
    <property type="match status" value="1"/>
</dbReference>
<sequence>MADSQAPEVEALALRWVFGFNKDVIGGVHSLTDDYRTAIFYVASHNGVIYDTVNKTQKLLQGHANTISSCCVSEDKRWIVTADVGPDPMLVVWDSYTALAVKTIARPHASGVQAMDISTDGKQIVTLSREAGGGEAQVISIWHWMTDADGPAMSAEVSVGDFQRTVRFAPDDGAQLISNGAKRVVFWAVDEEGLQFYSPPVSQRDAKQPVGDFTLSLLLPGTSRAISATTDGDVVLWDRVVLPEVSSTDRRAAKVVRMHPDSSLNYMVVVDEFIVTAGADGHVRFFDFEFRVVAWFEDLDAGPIASLSFARAKPGARYAEQTAAAGTLKCPDFIVGTLNALIIGCSAALFDELDESARRGALLVQGNDAPVHGLALHPSLPRFAICGYSGTLQLWDYDERRILLMRLFDRLLCSALAFDPKGKYLAAGFTNGALRVLNGMTLEEVTSFRASKAVLTKVGFSHDLTYMATADGDRCVAIFKWAPKDDDDAKPKEWVYVGKHNSHFKRIADLQFGVSDDGQPELVSVGDDRSLVVYDLSRSSVTGGIVLRSSVKIEQLGVPTACMWHRHGGVCGLDLSVLVATDQFKFRLFEPRSKAVRSTLLAPAHGGPITALALVPPEPGAPEGAPRLLAYATHDKVAGLVQLPLDGSPQRTMGAIVHAGHISALGLSWDGQWLITAGGADLCIHMTKVEPGGLRVPIDEDASPVDPFLELLEGGPDGAFVQEIVDYFYYAQLRSQGEDTKLPRTISGAVPLTELANLMRALGFYPSEKDVEYLLHEAAHMTYHETGELADHIGFDDFIRLYVNHRPVFGVGKEHIEQAFQTLSTMAAEDGGLGDGTLSREQLLYALENLGEALSREDLEQCIKALTGKADAEEVFAEVGGASEFAEGVLGFEETRADDAANGHSLNK</sequence>
<dbReference type="InterPro" id="IPR015943">
    <property type="entry name" value="WD40/YVTN_repeat-like_dom_sf"/>
</dbReference>
<organism evidence="7 8">
    <name type="scientific">Diacronema lutheri</name>
    <name type="common">Unicellular marine alga</name>
    <name type="synonym">Monochrysis lutheri</name>
    <dbReference type="NCBI Taxonomy" id="2081491"/>
    <lineage>
        <taxon>Eukaryota</taxon>
        <taxon>Haptista</taxon>
        <taxon>Haptophyta</taxon>
        <taxon>Pavlovophyceae</taxon>
        <taxon>Pavlovales</taxon>
        <taxon>Pavlovaceae</taxon>
        <taxon>Diacronema</taxon>
    </lineage>
</organism>
<dbReference type="InterPro" id="IPR036322">
    <property type="entry name" value="WD40_repeat_dom_sf"/>
</dbReference>
<dbReference type="SMART" id="SM00320">
    <property type="entry name" value="WD40"/>
    <property type="match status" value="10"/>
</dbReference>
<evidence type="ECO:0000256" key="2">
    <source>
        <dbReference type="ARBA" id="ARBA00022574"/>
    </source>
</evidence>
<evidence type="ECO:0000256" key="1">
    <source>
        <dbReference type="ARBA" id="ARBA00004138"/>
    </source>
</evidence>
<evidence type="ECO:0000256" key="4">
    <source>
        <dbReference type="ARBA" id="ARBA00023273"/>
    </source>
</evidence>
<name>A0A8J5X7P8_DIALT</name>
<comment type="caution">
    <text evidence="7">The sequence shown here is derived from an EMBL/GenBank/DDBJ whole genome shotgun (WGS) entry which is preliminary data.</text>
</comment>
<comment type="subcellular location">
    <subcellularLocation>
        <location evidence="1">Cell projection</location>
        <location evidence="1">Cilium</location>
    </subcellularLocation>
</comment>
<protein>
    <recommendedName>
        <fullName evidence="5">Cilia- and flagella-associated protein 251</fullName>
    </recommendedName>
</protein>
<dbReference type="SUPFAM" id="SSF101898">
    <property type="entry name" value="NHL repeat"/>
    <property type="match status" value="1"/>
</dbReference>
<evidence type="ECO:0000313" key="7">
    <source>
        <dbReference type="EMBL" id="KAG8457842.1"/>
    </source>
</evidence>
<dbReference type="InterPro" id="IPR001680">
    <property type="entry name" value="WD40_rpt"/>
</dbReference>
<dbReference type="InterPro" id="IPR011992">
    <property type="entry name" value="EF-hand-dom_pair"/>
</dbReference>
<dbReference type="SUPFAM" id="SSF47473">
    <property type="entry name" value="EF-hand"/>
    <property type="match status" value="1"/>
</dbReference>
<dbReference type="PROSITE" id="PS50082">
    <property type="entry name" value="WD_REPEATS_2"/>
    <property type="match status" value="1"/>
</dbReference>
<dbReference type="EMBL" id="JAGTXO010000062">
    <property type="protein sequence ID" value="KAG8457842.1"/>
    <property type="molecule type" value="Genomic_DNA"/>
</dbReference>
<keyword evidence="3" id="KW-0677">Repeat</keyword>